<gene>
    <name evidence="1" type="ORF">vBLenPICBM1__6</name>
</gene>
<proteinExistence type="predicted"/>
<keyword evidence="2" id="KW-1185">Reference proteome</keyword>
<accession>A0A3G2YRH3</accession>
<evidence type="ECO:0000313" key="1">
    <source>
        <dbReference type="EMBL" id="AYP28120.2"/>
    </source>
</evidence>
<name>A0A3G2YRH3_9CAUD</name>
<reference evidence="1 2" key="1">
    <citation type="journal article" date="2019" name="ISME J.">
        <title>Cobaviruses - a new globally distributed phage group infecting Rhodobacteraceae in marine ecosystems.</title>
        <authorList>
            <person name="Bischoff V."/>
            <person name="Bunk B."/>
            <person name="Meier-Kolthoff J.P."/>
            <person name="Sproer C."/>
            <person name="Poehlein A."/>
            <person name="Dogs M."/>
            <person name="Nguyen M."/>
            <person name="Petersen J."/>
            <person name="Daniel R."/>
            <person name="Overmann J."/>
            <person name="Goker M."/>
            <person name="Simon M."/>
            <person name="Brinkhoff T."/>
            <person name="Moraru C."/>
        </authorList>
    </citation>
    <scope>NUCLEOTIDE SEQUENCE [LARGE SCALE GENOMIC DNA]</scope>
</reference>
<dbReference type="EMBL" id="MF431617">
    <property type="protein sequence ID" value="AYP28120.2"/>
    <property type="molecule type" value="Genomic_DNA"/>
</dbReference>
<protein>
    <submittedName>
        <fullName evidence="1">Uncharacterized protein</fullName>
    </submittedName>
</protein>
<evidence type="ECO:0000313" key="2">
    <source>
        <dbReference type="Proteomes" id="UP000272959"/>
    </source>
</evidence>
<sequence>MDNVEAYPQHLREGKTMNYEQIKLNLADMSCMSPSPTPKVALERIEQLEAALHKLAYWLDTDQEILDNMTAAERDDHIRMHKLALAALF</sequence>
<organism evidence="1 2">
    <name type="scientific">Lentibacter phage vB_LenP_ICBM1</name>
    <dbReference type="NCBI Taxonomy" id="2847822"/>
    <lineage>
        <taxon>Viruses</taxon>
        <taxon>Duplodnaviria</taxon>
        <taxon>Heunggongvirae</taxon>
        <taxon>Uroviricota</taxon>
        <taxon>Caudoviricetes</taxon>
        <taxon>Zobellviridae</taxon>
        <taxon>Cobavirinae</taxon>
        <taxon>Siovirus</taxon>
        <taxon>Siovirus germanense</taxon>
    </lineage>
</organism>
<dbReference type="Proteomes" id="UP000272959">
    <property type="component" value="Segment"/>
</dbReference>